<accession>A0ABN3GZW4</accession>
<proteinExistence type="predicted"/>
<evidence type="ECO:0000256" key="1">
    <source>
        <dbReference type="SAM" id="MobiDB-lite"/>
    </source>
</evidence>
<comment type="caution">
    <text evidence="2">The sequence shown here is derived from an EMBL/GenBank/DDBJ whole genome shotgun (WGS) entry which is preliminary data.</text>
</comment>
<reference evidence="2 3" key="1">
    <citation type="journal article" date="2019" name="Int. J. Syst. Evol. Microbiol.">
        <title>The Global Catalogue of Microorganisms (GCM) 10K type strain sequencing project: providing services to taxonomists for standard genome sequencing and annotation.</title>
        <authorList>
            <consortium name="The Broad Institute Genomics Platform"/>
            <consortium name="The Broad Institute Genome Sequencing Center for Infectious Disease"/>
            <person name="Wu L."/>
            <person name="Ma J."/>
        </authorList>
    </citation>
    <scope>NUCLEOTIDE SEQUENCE [LARGE SCALE GENOMIC DNA]</scope>
    <source>
        <strain evidence="2 3">JCM 16227</strain>
    </source>
</reference>
<evidence type="ECO:0000313" key="2">
    <source>
        <dbReference type="EMBL" id="GAA2365646.1"/>
    </source>
</evidence>
<sequence>MKMTVNPEMTPDTRRIMPAAPEPSGHDLVRAAAFCIREPAAANLVWLCAAAAVPW</sequence>
<evidence type="ECO:0000313" key="3">
    <source>
        <dbReference type="Proteomes" id="UP001501170"/>
    </source>
</evidence>
<organism evidence="2 3">
    <name type="scientific">Gordonia cholesterolivorans</name>
    <dbReference type="NCBI Taxonomy" id="559625"/>
    <lineage>
        <taxon>Bacteria</taxon>
        <taxon>Bacillati</taxon>
        <taxon>Actinomycetota</taxon>
        <taxon>Actinomycetes</taxon>
        <taxon>Mycobacteriales</taxon>
        <taxon>Gordoniaceae</taxon>
        <taxon>Gordonia</taxon>
    </lineage>
</organism>
<dbReference type="EMBL" id="BAAARB010000001">
    <property type="protein sequence ID" value="GAA2365646.1"/>
    <property type="molecule type" value="Genomic_DNA"/>
</dbReference>
<feature type="region of interest" description="Disordered" evidence="1">
    <location>
        <begin position="1"/>
        <end position="22"/>
    </location>
</feature>
<name>A0ABN3GZW4_9ACTN</name>
<gene>
    <name evidence="2" type="ORF">GCM10009855_01070</name>
</gene>
<keyword evidence="3" id="KW-1185">Reference proteome</keyword>
<dbReference type="Proteomes" id="UP001501170">
    <property type="component" value="Unassembled WGS sequence"/>
</dbReference>
<protein>
    <submittedName>
        <fullName evidence="2">Uncharacterized protein</fullName>
    </submittedName>
</protein>